<name>A0A3R6E3W9_9BACT</name>
<organism evidence="1 2">
    <name type="scientific">Parabacteroides merdae</name>
    <dbReference type="NCBI Taxonomy" id="46503"/>
    <lineage>
        <taxon>Bacteria</taxon>
        <taxon>Pseudomonadati</taxon>
        <taxon>Bacteroidota</taxon>
        <taxon>Bacteroidia</taxon>
        <taxon>Bacteroidales</taxon>
        <taxon>Tannerellaceae</taxon>
        <taxon>Parabacteroides</taxon>
    </lineage>
</organism>
<evidence type="ECO:0000313" key="1">
    <source>
        <dbReference type="EMBL" id="RGZ50268.1"/>
    </source>
</evidence>
<evidence type="ECO:0000313" key="2">
    <source>
        <dbReference type="Proteomes" id="UP000285173"/>
    </source>
</evidence>
<dbReference type="AlphaFoldDB" id="A0A3R6E3W9"/>
<dbReference type="Proteomes" id="UP000285173">
    <property type="component" value="Unassembled WGS sequence"/>
</dbReference>
<reference evidence="1 2" key="1">
    <citation type="submission" date="2018-08" db="EMBL/GenBank/DDBJ databases">
        <title>A genome reference for cultivated species of the human gut microbiota.</title>
        <authorList>
            <person name="Zou Y."/>
            <person name="Xue W."/>
            <person name="Luo G."/>
        </authorList>
    </citation>
    <scope>NUCLEOTIDE SEQUENCE [LARGE SCALE GENOMIC DNA]</scope>
    <source>
        <strain evidence="1 2">AM50-15</strain>
    </source>
</reference>
<accession>A0A3R6E3W9</accession>
<sequence length="64" mass="7548">MIIYTQTGDTLLDIPVDDNSYRYRAIRQGDKVYLYFSLAEYVEIPVYSYIEYQGRPTRSGGRRT</sequence>
<protein>
    <submittedName>
        <fullName evidence="1">Uncharacterized protein</fullName>
    </submittedName>
</protein>
<proteinExistence type="predicted"/>
<comment type="caution">
    <text evidence="1">The sequence shown here is derived from an EMBL/GenBank/DDBJ whole genome shotgun (WGS) entry which is preliminary data.</text>
</comment>
<dbReference type="EMBL" id="QSEF01000004">
    <property type="protein sequence ID" value="RGZ50268.1"/>
    <property type="molecule type" value="Genomic_DNA"/>
</dbReference>
<gene>
    <name evidence="1" type="ORF">DW986_03110</name>
</gene>